<dbReference type="Proteomes" id="UP000266391">
    <property type="component" value="Unassembled WGS sequence"/>
</dbReference>
<protein>
    <recommendedName>
        <fullName evidence="6 7">Polyphosphate kinase</fullName>
        <ecNumber evidence="6 7">2.7.4.1</ecNumber>
    </recommendedName>
    <alternativeName>
        <fullName evidence="6">ATP-polyphosphate phosphotransferase</fullName>
    </alternativeName>
    <alternativeName>
        <fullName evidence="6">Polyphosphoric acid kinase</fullName>
    </alternativeName>
</protein>
<dbReference type="HAMAP" id="MF_00347">
    <property type="entry name" value="Polyphosphate_kinase"/>
    <property type="match status" value="1"/>
</dbReference>
<dbReference type="GO" id="GO:0046872">
    <property type="term" value="F:metal ion binding"/>
    <property type="evidence" value="ECO:0007669"/>
    <property type="project" value="UniProtKB-KW"/>
</dbReference>
<dbReference type="InterPro" id="IPR036830">
    <property type="entry name" value="PP_kinase_middle_dom_sf"/>
</dbReference>
<comment type="PTM">
    <text evidence="6 7">An intermediate of this reaction is the autophosphorylated ppk in which a phosphate is covalently linked to a histidine residue through a N-P bond.</text>
</comment>
<dbReference type="NCBIfam" id="TIGR03705">
    <property type="entry name" value="poly_P_kin"/>
    <property type="match status" value="1"/>
</dbReference>
<proteinExistence type="inferred from homology"/>
<reference evidence="12 13" key="1">
    <citation type="submission" date="2018-08" db="EMBL/GenBank/DDBJ databases">
        <title>A genome reference for cultivated species of the human gut microbiota.</title>
        <authorList>
            <person name="Zou Y."/>
            <person name="Xue W."/>
            <person name="Luo G."/>
        </authorList>
    </citation>
    <scope>NUCLEOTIDE SEQUENCE [LARGE SCALE GENOMIC DNA]</scope>
    <source>
        <strain evidence="12 13">AM32-8LB</strain>
    </source>
</reference>
<dbReference type="GO" id="GO:0008976">
    <property type="term" value="F:polyphosphate kinase activity"/>
    <property type="evidence" value="ECO:0007669"/>
    <property type="project" value="UniProtKB-UniRule"/>
</dbReference>
<dbReference type="Gene3D" id="1.20.58.310">
    <property type="entry name" value="Polyphosphate kinase N-terminal domain"/>
    <property type="match status" value="1"/>
</dbReference>
<evidence type="ECO:0000256" key="5">
    <source>
        <dbReference type="ARBA" id="ARBA00022840"/>
    </source>
</evidence>
<feature type="domain" description="Polyphosphate kinase N-terminal" evidence="9">
    <location>
        <begin position="11"/>
        <end position="116"/>
    </location>
</feature>
<dbReference type="SUPFAM" id="SSF143724">
    <property type="entry name" value="PHP14-like"/>
    <property type="match status" value="1"/>
</dbReference>
<feature type="binding site" evidence="6">
    <location>
        <position position="565"/>
    </location>
    <ligand>
        <name>ATP</name>
        <dbReference type="ChEBI" id="CHEBI:30616"/>
    </ligand>
</feature>
<sequence>MSQKEKKQECYANRELSWLKFNERVLDEAASHHVPLCERMAFFSIFQSNLDEFFMVRVGALYDQMLADNHARENKTWMTSEEQLQAIFEKTRIISQRKDHIYKQYMEELEEQGVELLSFFDMLPEDKVYLEKYFEESILPLLSPQVIGKKQPFPFLKNKEIYAVVVLGGKKGDKLGIIPCSNEVFKRLIPVPSGKNHYMLVEELILHYIPEVFDHYEVKSKSLIRIIRNADIDVDEAFDDEELDYRDCMKKLISTRKKLCPVKLEHSRVLDDTVIEHLRRDLGIFKDQVFHTETPLELSFLFQIQNALREKKELFYEKRVPQNSPEFVDDKPVLDQICEKDKLLSYPYESMKPFIRLLKEAGNDTRVVSIKMTLYRVARNSQIVEALIDAAENGKEVVVLVELRARFDEENNIEWSQRLEDAGCRLIYGLDHIKVHSKLCQITYMSEEGIRYVTQIGTGNYNEKTSKLYTDLSLMTADQAIGEEAAEVFHKLCLAQTVEHTNHLLVAPNCLQNKLIDKIDAEITKVQDGNAGYIGVKMNSLTDKKLIDKLIEASMAGVQIDLIVRGICCLIPEVEGYTDNIQVISIVGRYLEHSRIYIFGKGGDSEVYIASADFMTRNTTKRVEVAAPVYDPELKERILESFNLMLRDNVKASVLKSDGNYYHRDGGDIQLNSQEYFYADAYRKASFRKEKI</sequence>
<dbReference type="CDD" id="cd09169">
    <property type="entry name" value="PLDc_PPK1_C2_unchar"/>
    <property type="match status" value="1"/>
</dbReference>
<comment type="catalytic activity">
    <reaction evidence="6 7">
        <text>[phosphate](n) + ATP = [phosphate](n+1) + ADP</text>
        <dbReference type="Rhea" id="RHEA:19573"/>
        <dbReference type="Rhea" id="RHEA-COMP:9859"/>
        <dbReference type="Rhea" id="RHEA-COMP:14280"/>
        <dbReference type="ChEBI" id="CHEBI:16838"/>
        <dbReference type="ChEBI" id="CHEBI:30616"/>
        <dbReference type="ChEBI" id="CHEBI:456216"/>
        <dbReference type="EC" id="2.7.4.1"/>
    </reaction>
</comment>
<comment type="function">
    <text evidence="6 7">Catalyzes the reversible transfer of the terminal phosphate of ATP to form a long-chain polyphosphate (polyP).</text>
</comment>
<feature type="domain" description="Polyphosphate kinase C-terminal" evidence="11">
    <location>
        <begin position="333"/>
        <end position="493"/>
    </location>
</feature>
<dbReference type="AlphaFoldDB" id="A0A396AF49"/>
<dbReference type="Gene3D" id="3.30.870.10">
    <property type="entry name" value="Endonuclease Chain A"/>
    <property type="match status" value="2"/>
</dbReference>
<feature type="binding site" evidence="6">
    <location>
        <position position="406"/>
    </location>
    <ligand>
        <name>Mg(2+)</name>
        <dbReference type="ChEBI" id="CHEBI:18420"/>
    </ligand>
</feature>
<evidence type="ECO:0000256" key="4">
    <source>
        <dbReference type="ARBA" id="ARBA00022777"/>
    </source>
</evidence>
<dbReference type="PIRSF" id="PIRSF015589">
    <property type="entry name" value="PP_kinase"/>
    <property type="match status" value="1"/>
</dbReference>
<dbReference type="Gene3D" id="3.30.1840.10">
    <property type="entry name" value="Polyphosphate kinase middle domain"/>
    <property type="match status" value="1"/>
</dbReference>
<dbReference type="RefSeq" id="WP_118092940.1">
    <property type="nucleotide sequence ID" value="NZ_QSIQ01000011.1"/>
</dbReference>
<dbReference type="GO" id="GO:0005524">
    <property type="term" value="F:ATP binding"/>
    <property type="evidence" value="ECO:0007669"/>
    <property type="project" value="UniProtKB-KW"/>
</dbReference>
<dbReference type="InterPro" id="IPR003414">
    <property type="entry name" value="PP_kinase"/>
</dbReference>
<evidence type="ECO:0000256" key="2">
    <source>
        <dbReference type="ARBA" id="ARBA00022679"/>
    </source>
</evidence>
<dbReference type="SUPFAM" id="SSF56024">
    <property type="entry name" value="Phospholipase D/nuclease"/>
    <property type="match status" value="2"/>
</dbReference>
<feature type="domain" description="Polyphosphate kinase C-terminal" evidence="10">
    <location>
        <begin position="504"/>
        <end position="670"/>
    </location>
</feature>
<dbReference type="PANTHER" id="PTHR30218:SF0">
    <property type="entry name" value="POLYPHOSPHATE KINASE"/>
    <property type="match status" value="1"/>
</dbReference>
<keyword evidence="6" id="KW-0460">Magnesium</keyword>
<dbReference type="InterPro" id="IPR025200">
    <property type="entry name" value="PPK_C_dom2"/>
</dbReference>
<evidence type="ECO:0000313" key="13">
    <source>
        <dbReference type="Proteomes" id="UP000266391"/>
    </source>
</evidence>
<dbReference type="InterPro" id="IPR025198">
    <property type="entry name" value="PPK_N_dom"/>
</dbReference>
<comment type="caution">
    <text evidence="12">The sequence shown here is derived from an EMBL/GenBank/DDBJ whole genome shotgun (WGS) entry which is preliminary data.</text>
</comment>
<evidence type="ECO:0000259" key="10">
    <source>
        <dbReference type="Pfam" id="PF13090"/>
    </source>
</evidence>
<evidence type="ECO:0000259" key="8">
    <source>
        <dbReference type="Pfam" id="PF02503"/>
    </source>
</evidence>
<name>A0A396AF49_9FIRM</name>
<dbReference type="NCBIfam" id="NF003921">
    <property type="entry name" value="PRK05443.2-2"/>
    <property type="match status" value="1"/>
</dbReference>
<feature type="active site" description="Phosphohistidine intermediate" evidence="6">
    <location>
        <position position="436"/>
    </location>
</feature>
<keyword evidence="2 6" id="KW-0808">Transferase</keyword>
<dbReference type="PANTHER" id="PTHR30218">
    <property type="entry name" value="POLYPHOSPHATE KINASE"/>
    <property type="match status" value="1"/>
</dbReference>
<dbReference type="EC" id="2.7.4.1" evidence="6 7"/>
<dbReference type="Pfam" id="PF02503">
    <property type="entry name" value="PP_kinase"/>
    <property type="match status" value="1"/>
</dbReference>
<organism evidence="12 13">
    <name type="scientific">Roseburia inulinivorans</name>
    <dbReference type="NCBI Taxonomy" id="360807"/>
    <lineage>
        <taxon>Bacteria</taxon>
        <taxon>Bacillati</taxon>
        <taxon>Bacillota</taxon>
        <taxon>Clostridia</taxon>
        <taxon>Lachnospirales</taxon>
        <taxon>Lachnospiraceae</taxon>
        <taxon>Roseburia</taxon>
    </lineage>
</organism>
<dbReference type="GO" id="GO:0006799">
    <property type="term" value="P:polyphosphate biosynthetic process"/>
    <property type="evidence" value="ECO:0007669"/>
    <property type="project" value="UniProtKB-UniRule"/>
</dbReference>
<evidence type="ECO:0000256" key="1">
    <source>
        <dbReference type="ARBA" id="ARBA00022553"/>
    </source>
</evidence>
<feature type="binding site" evidence="6">
    <location>
        <position position="376"/>
    </location>
    <ligand>
        <name>Mg(2+)</name>
        <dbReference type="ChEBI" id="CHEBI:18420"/>
    </ligand>
</feature>
<keyword evidence="3 6" id="KW-0547">Nucleotide-binding</keyword>
<dbReference type="InterPro" id="IPR024953">
    <property type="entry name" value="PP_kinase_middle"/>
</dbReference>
<dbReference type="NCBIfam" id="NF003917">
    <property type="entry name" value="PRK05443.1-1"/>
    <property type="match status" value="1"/>
</dbReference>
<comment type="similarity">
    <text evidence="6 7">Belongs to the polyphosphate kinase 1 (PPK1) family.</text>
</comment>
<dbReference type="SUPFAM" id="SSF140356">
    <property type="entry name" value="PPK N-terminal domain-like"/>
    <property type="match status" value="1"/>
</dbReference>
<feature type="binding site" evidence="6">
    <location>
        <position position="49"/>
    </location>
    <ligand>
        <name>ATP</name>
        <dbReference type="ChEBI" id="CHEBI:30616"/>
    </ligand>
</feature>
<evidence type="ECO:0000256" key="7">
    <source>
        <dbReference type="RuleBase" id="RU003800"/>
    </source>
</evidence>
<evidence type="ECO:0000259" key="11">
    <source>
        <dbReference type="Pfam" id="PF17941"/>
    </source>
</evidence>
<dbReference type="Pfam" id="PF17941">
    <property type="entry name" value="PP_kinase_C_1"/>
    <property type="match status" value="1"/>
</dbReference>
<dbReference type="InterPro" id="IPR041108">
    <property type="entry name" value="PP_kinase_C_1"/>
</dbReference>
<evidence type="ECO:0000256" key="6">
    <source>
        <dbReference type="HAMAP-Rule" id="MF_00347"/>
    </source>
</evidence>
<dbReference type="Pfam" id="PF13090">
    <property type="entry name" value="PP_kinase_C"/>
    <property type="match status" value="1"/>
</dbReference>
<feature type="binding site" evidence="6">
    <location>
        <position position="469"/>
    </location>
    <ligand>
        <name>ATP</name>
        <dbReference type="ChEBI" id="CHEBI:30616"/>
    </ligand>
</feature>
<dbReference type="InterPro" id="IPR036832">
    <property type="entry name" value="PPK_N_dom_sf"/>
</dbReference>
<gene>
    <name evidence="12" type="primary">ppk1</name>
    <name evidence="6" type="synonym">ppk</name>
    <name evidence="12" type="ORF">DW813_08770</name>
</gene>
<keyword evidence="5 6" id="KW-0067">ATP-binding</keyword>
<comment type="cofactor">
    <cofactor evidence="6">
        <name>Mg(2+)</name>
        <dbReference type="ChEBI" id="CHEBI:18420"/>
    </cofactor>
</comment>
<evidence type="ECO:0000259" key="9">
    <source>
        <dbReference type="Pfam" id="PF13089"/>
    </source>
</evidence>
<feature type="domain" description="Polyphosphate kinase middle" evidence="8">
    <location>
        <begin position="126"/>
        <end position="304"/>
    </location>
</feature>
<feature type="binding site" evidence="6">
    <location>
        <position position="593"/>
    </location>
    <ligand>
        <name>ATP</name>
        <dbReference type="ChEBI" id="CHEBI:30616"/>
    </ligand>
</feature>
<keyword evidence="4 6" id="KW-0418">Kinase</keyword>
<dbReference type="Pfam" id="PF13089">
    <property type="entry name" value="PP_kinase_N"/>
    <property type="match status" value="1"/>
</dbReference>
<keyword evidence="6" id="KW-0479">Metal-binding</keyword>
<dbReference type="EMBL" id="QSIQ01000011">
    <property type="protein sequence ID" value="RHD03545.1"/>
    <property type="molecule type" value="Genomic_DNA"/>
</dbReference>
<evidence type="ECO:0000256" key="3">
    <source>
        <dbReference type="ARBA" id="ARBA00022741"/>
    </source>
</evidence>
<keyword evidence="1 6" id="KW-0597">Phosphoprotein</keyword>
<accession>A0A396AF49</accession>
<dbReference type="GO" id="GO:0009358">
    <property type="term" value="C:polyphosphate kinase complex"/>
    <property type="evidence" value="ECO:0007669"/>
    <property type="project" value="InterPro"/>
</dbReference>
<evidence type="ECO:0000313" key="12">
    <source>
        <dbReference type="EMBL" id="RHD03545.1"/>
    </source>
</evidence>